<feature type="transmembrane region" description="Helical" evidence="8">
    <location>
        <begin position="187"/>
        <end position="210"/>
    </location>
</feature>
<keyword evidence="5 8" id="KW-0812">Transmembrane</keyword>
<dbReference type="CDD" id="cd06261">
    <property type="entry name" value="TM_PBP2"/>
    <property type="match status" value="1"/>
</dbReference>
<proteinExistence type="inferred from homology"/>
<keyword evidence="3" id="KW-1003">Cell membrane</keyword>
<dbReference type="PANTHER" id="PTHR30450">
    <property type="entry name" value="ABC TRANSPORTER PERMEASE"/>
    <property type="match status" value="1"/>
</dbReference>
<evidence type="ECO:0000313" key="10">
    <source>
        <dbReference type="EMBL" id="MEI7063918.1"/>
    </source>
</evidence>
<dbReference type="PROSITE" id="PS50928">
    <property type="entry name" value="ABC_TM1"/>
    <property type="match status" value="1"/>
</dbReference>
<comment type="subcellular location">
    <subcellularLocation>
        <location evidence="1">Cell inner membrane</location>
        <topology evidence="1">Multi-pass membrane protein</topology>
    </subcellularLocation>
    <subcellularLocation>
        <location evidence="8">Cell membrane</location>
        <topology evidence="8">Multi-pass membrane protein</topology>
    </subcellularLocation>
</comment>
<dbReference type="InterPro" id="IPR051322">
    <property type="entry name" value="AA_ABC_Transporter_Permease"/>
</dbReference>
<dbReference type="PANTHER" id="PTHR30450:SF1">
    <property type="entry name" value="D-METHIONINE TRANSPORT SYSTEM PERMEASE PROTEIN METI-RELATED"/>
    <property type="match status" value="1"/>
</dbReference>
<dbReference type="Proteomes" id="UP001359469">
    <property type="component" value="Unassembled WGS sequence"/>
</dbReference>
<evidence type="ECO:0000256" key="8">
    <source>
        <dbReference type="RuleBase" id="RU363032"/>
    </source>
</evidence>
<organism evidence="10 11">
    <name type="scientific">Dickeya chrysanthemi</name>
    <name type="common">Pectobacterium chrysanthemi</name>
    <name type="synonym">Erwinia chrysanthemi</name>
    <dbReference type="NCBI Taxonomy" id="556"/>
    <lineage>
        <taxon>Bacteria</taxon>
        <taxon>Pseudomonadati</taxon>
        <taxon>Pseudomonadota</taxon>
        <taxon>Gammaproteobacteria</taxon>
        <taxon>Enterobacterales</taxon>
        <taxon>Pectobacteriaceae</taxon>
        <taxon>Dickeya</taxon>
    </lineage>
</organism>
<keyword evidence="11" id="KW-1185">Reference proteome</keyword>
<evidence type="ECO:0000313" key="11">
    <source>
        <dbReference type="Proteomes" id="UP001359469"/>
    </source>
</evidence>
<feature type="transmembrane region" description="Helical" evidence="8">
    <location>
        <begin position="16"/>
        <end position="38"/>
    </location>
</feature>
<keyword evidence="2 8" id="KW-0813">Transport</keyword>
<dbReference type="Gene3D" id="1.10.3720.10">
    <property type="entry name" value="MetI-like"/>
    <property type="match status" value="1"/>
</dbReference>
<protein>
    <submittedName>
        <fullName evidence="10">Methionine ABC transporter permease</fullName>
    </submittedName>
</protein>
<feature type="transmembrane region" description="Helical" evidence="8">
    <location>
        <begin position="81"/>
        <end position="104"/>
    </location>
</feature>
<gene>
    <name evidence="10" type="ORF">WCU84_09645</name>
</gene>
<keyword evidence="6 8" id="KW-1133">Transmembrane helix</keyword>
<keyword evidence="7 8" id="KW-0472">Membrane</keyword>
<reference evidence="10 11" key="1">
    <citation type="submission" date="2024-03" db="EMBL/GenBank/DDBJ databases">
        <title>Analysis of soft rot Pectobacteriaceae population diversity in US potato growing regions between 2016 and 2022.</title>
        <authorList>
            <person name="Ma X."/>
            <person name="Zhang X."/>
            <person name="Stodghill P."/>
            <person name="Rioux R."/>
            <person name="Babler B."/>
            <person name="Shrestha S."/>
            <person name="Babler B."/>
            <person name="Rivedal H."/>
            <person name="Frost K."/>
            <person name="Hao J."/>
            <person name="Secor G."/>
            <person name="Swingle B."/>
        </authorList>
    </citation>
    <scope>NUCLEOTIDE SEQUENCE [LARGE SCALE GENOMIC DNA]</scope>
    <source>
        <strain evidence="10 11">SR64</strain>
    </source>
</reference>
<feature type="domain" description="ABC transmembrane type-1" evidence="9">
    <location>
        <begin position="12"/>
        <end position="206"/>
    </location>
</feature>
<accession>A0ABU8JLJ6</accession>
<feature type="transmembrane region" description="Helical" evidence="8">
    <location>
        <begin position="50"/>
        <end position="75"/>
    </location>
</feature>
<feature type="transmembrane region" description="Helical" evidence="8">
    <location>
        <begin position="145"/>
        <end position="167"/>
    </location>
</feature>
<sequence length="220" mass="23974">MAELLTDLFNAFNETFQMVGISTLFAVMGGLPVGFLIYVTDRHLFWENRFLYLVSTVLVNIIRSIPFVILLVLLLPLTQFLLGNTIGPVAAAVPMSVAAIAFYARLVDSALREVDPGIVEAAEAFGASPLRIICTVLLPEARAGLLRGLTITLVSLIGYSAMAGIVGGGGVGDLAIRFGYYRYETQVMVITVIALVILVQIVQTLGDWLAKRADKRERRR</sequence>
<keyword evidence="4" id="KW-0997">Cell inner membrane</keyword>
<comment type="caution">
    <text evidence="10">The sequence shown here is derived from an EMBL/GenBank/DDBJ whole genome shotgun (WGS) entry which is preliminary data.</text>
</comment>
<dbReference type="InterPro" id="IPR000515">
    <property type="entry name" value="MetI-like"/>
</dbReference>
<dbReference type="EMBL" id="JBBBOO010000006">
    <property type="protein sequence ID" value="MEI7063918.1"/>
    <property type="molecule type" value="Genomic_DNA"/>
</dbReference>
<dbReference type="SUPFAM" id="SSF161098">
    <property type="entry name" value="MetI-like"/>
    <property type="match status" value="1"/>
</dbReference>
<evidence type="ECO:0000256" key="2">
    <source>
        <dbReference type="ARBA" id="ARBA00022448"/>
    </source>
</evidence>
<dbReference type="InterPro" id="IPR035906">
    <property type="entry name" value="MetI-like_sf"/>
</dbReference>
<evidence type="ECO:0000256" key="6">
    <source>
        <dbReference type="ARBA" id="ARBA00022989"/>
    </source>
</evidence>
<dbReference type="Pfam" id="PF00528">
    <property type="entry name" value="BPD_transp_1"/>
    <property type="match status" value="1"/>
</dbReference>
<evidence type="ECO:0000256" key="1">
    <source>
        <dbReference type="ARBA" id="ARBA00004429"/>
    </source>
</evidence>
<evidence type="ECO:0000259" key="9">
    <source>
        <dbReference type="PROSITE" id="PS50928"/>
    </source>
</evidence>
<evidence type="ECO:0000256" key="5">
    <source>
        <dbReference type="ARBA" id="ARBA00022692"/>
    </source>
</evidence>
<evidence type="ECO:0000256" key="7">
    <source>
        <dbReference type="ARBA" id="ARBA00023136"/>
    </source>
</evidence>
<evidence type="ECO:0000256" key="3">
    <source>
        <dbReference type="ARBA" id="ARBA00022475"/>
    </source>
</evidence>
<comment type="similarity">
    <text evidence="8">Belongs to the binding-protein-dependent transport system permease family.</text>
</comment>
<name>A0ABU8JLJ6_DICCH</name>
<dbReference type="RefSeq" id="WP_336729434.1">
    <property type="nucleotide sequence ID" value="NZ_JBBBOO010000006.1"/>
</dbReference>
<evidence type="ECO:0000256" key="4">
    <source>
        <dbReference type="ARBA" id="ARBA00022519"/>
    </source>
</evidence>